<evidence type="ECO:0000256" key="2">
    <source>
        <dbReference type="ARBA" id="ARBA00006295"/>
    </source>
</evidence>
<keyword evidence="3" id="KW-0159">Chromosome partition</keyword>
<dbReference type="InterPro" id="IPR001387">
    <property type="entry name" value="Cro/C1-type_HTH"/>
</dbReference>
<accession>B9DIA7</accession>
<dbReference type="PANTHER" id="PTHR33375:SF1">
    <property type="entry name" value="CHROMOSOME-PARTITIONING PROTEIN PARB-RELATED"/>
    <property type="match status" value="1"/>
</dbReference>
<evidence type="ECO:0000256" key="4">
    <source>
        <dbReference type="ARBA" id="ARBA00023125"/>
    </source>
</evidence>
<proteinExistence type="inferred from homology"/>
<keyword evidence="7" id="KW-1185">Reference proteome</keyword>
<dbReference type="NCBIfam" id="TIGR00180">
    <property type="entry name" value="parB_part"/>
    <property type="match status" value="1"/>
</dbReference>
<evidence type="ECO:0000259" key="5">
    <source>
        <dbReference type="PROSITE" id="PS50943"/>
    </source>
</evidence>
<comment type="similarity">
    <text evidence="2">Belongs to the ParB family.</text>
</comment>
<dbReference type="GO" id="GO:0005694">
    <property type="term" value="C:chromosome"/>
    <property type="evidence" value="ECO:0007669"/>
    <property type="project" value="TreeGrafter"/>
</dbReference>
<dbReference type="FunFam" id="3.90.1530.30:FF:000001">
    <property type="entry name" value="Chromosome partitioning protein ParB"/>
    <property type="match status" value="1"/>
</dbReference>
<dbReference type="AlphaFoldDB" id="B9DIA7"/>
<dbReference type="PROSITE" id="PS50943">
    <property type="entry name" value="HTH_CROC1"/>
    <property type="match status" value="1"/>
</dbReference>
<dbReference type="InterPro" id="IPR041468">
    <property type="entry name" value="HTH_ParB/Spo0J"/>
</dbReference>
<dbReference type="Pfam" id="PF02195">
    <property type="entry name" value="ParB_N"/>
    <property type="match status" value="1"/>
</dbReference>
<name>B9DIA7_STACT</name>
<dbReference type="SMART" id="SM00470">
    <property type="entry name" value="ParB"/>
    <property type="match status" value="1"/>
</dbReference>
<dbReference type="Gene3D" id="1.10.10.2830">
    <property type="match status" value="1"/>
</dbReference>
<dbReference type="InterPro" id="IPR057240">
    <property type="entry name" value="ParB_dimer_C"/>
</dbReference>
<organism evidence="6 7">
    <name type="scientific">Staphylococcus carnosus (strain TM300)</name>
    <dbReference type="NCBI Taxonomy" id="396513"/>
    <lineage>
        <taxon>Bacteria</taxon>
        <taxon>Bacillati</taxon>
        <taxon>Bacillota</taxon>
        <taxon>Bacilli</taxon>
        <taxon>Bacillales</taxon>
        <taxon>Staphylococcaceae</taxon>
        <taxon>Staphylococcus</taxon>
    </lineage>
</organism>
<dbReference type="CDD" id="cd00093">
    <property type="entry name" value="HTH_XRE"/>
    <property type="match status" value="1"/>
</dbReference>
<comment type="subcellular location">
    <subcellularLocation>
        <location evidence="1">Cytoplasm</location>
        <location evidence="1">Nucleoid</location>
    </subcellularLocation>
</comment>
<dbReference type="FunFam" id="1.10.10.2830:FF:000001">
    <property type="entry name" value="Chromosome partitioning protein ParB"/>
    <property type="match status" value="1"/>
</dbReference>
<dbReference type="EMBL" id="AM295250">
    <property type="protein sequence ID" value="CAL26930.1"/>
    <property type="molecule type" value="Genomic_DNA"/>
</dbReference>
<dbReference type="Pfam" id="PF17762">
    <property type="entry name" value="HTH_ParB"/>
    <property type="match status" value="1"/>
</dbReference>
<dbReference type="InterPro" id="IPR036086">
    <property type="entry name" value="ParB/Sulfiredoxin_sf"/>
</dbReference>
<dbReference type="Pfam" id="PF23552">
    <property type="entry name" value="ParB_C"/>
    <property type="match status" value="1"/>
</dbReference>
<protein>
    <submittedName>
        <fullName evidence="6">DNA-binding protein</fullName>
    </submittedName>
</protein>
<dbReference type="InterPro" id="IPR003115">
    <property type="entry name" value="ParB_N"/>
</dbReference>
<evidence type="ECO:0000313" key="6">
    <source>
        <dbReference type="EMBL" id="CAL26930.1"/>
    </source>
</evidence>
<keyword evidence="4 6" id="KW-0238">DNA-binding</keyword>
<evidence type="ECO:0000256" key="1">
    <source>
        <dbReference type="ARBA" id="ARBA00004453"/>
    </source>
</evidence>
<dbReference type="CDD" id="cd16393">
    <property type="entry name" value="SPO0J_N"/>
    <property type="match status" value="1"/>
</dbReference>
<dbReference type="HOGENOM" id="CLU_023853_0_0_9"/>
<evidence type="ECO:0000313" key="7">
    <source>
        <dbReference type="Proteomes" id="UP000000444"/>
    </source>
</evidence>
<dbReference type="GO" id="GO:0003677">
    <property type="term" value="F:DNA binding"/>
    <property type="evidence" value="ECO:0007669"/>
    <property type="project" value="UniProtKB-KW"/>
</dbReference>
<dbReference type="eggNOG" id="COG1475">
    <property type="taxonomic scope" value="Bacteria"/>
</dbReference>
<gene>
    <name evidence="6" type="ordered locus">Sca_0015</name>
</gene>
<dbReference type="InterPro" id="IPR050336">
    <property type="entry name" value="Chromosome_partition/occlusion"/>
</dbReference>
<dbReference type="GO" id="GO:0009295">
    <property type="term" value="C:nucleoid"/>
    <property type="evidence" value="ECO:0007669"/>
    <property type="project" value="UniProtKB-SubCell"/>
</dbReference>
<dbReference type="PANTHER" id="PTHR33375">
    <property type="entry name" value="CHROMOSOME-PARTITIONING PROTEIN PARB-RELATED"/>
    <property type="match status" value="1"/>
</dbReference>
<dbReference type="GO" id="GO:0007059">
    <property type="term" value="P:chromosome segregation"/>
    <property type="evidence" value="ECO:0007669"/>
    <property type="project" value="UniProtKB-KW"/>
</dbReference>
<evidence type="ECO:0000256" key="3">
    <source>
        <dbReference type="ARBA" id="ARBA00022829"/>
    </source>
</evidence>
<sequence>MRKVGCDMSDDIHDQQAQVEEISLEDIRPNPYQPRKHFEETKLEDLAASISEHGVLQPIILRKTVRGYHIVVGERRFRASQKAGKTHIPAIVKEMTEADMMELAIIENLQREDLNAVEEAESYRKLMDDLKLTQKEVATRLGKSRPYIANMLRLLNLPTDITQYIKDGKLSGAHGRTLLMLKDEKIMKRTAKQAIHEAWSVRYLENYVSELTSDQNKEKQEKQQTKKPRLIQREERRLKERYGTNVAITTKRNKGQVTFEFTSEEEFMRLIEALNSES</sequence>
<dbReference type="GO" id="GO:0045881">
    <property type="term" value="P:positive regulation of sporulation resulting in formation of a cellular spore"/>
    <property type="evidence" value="ECO:0007669"/>
    <property type="project" value="TreeGrafter"/>
</dbReference>
<dbReference type="KEGG" id="sca:SCA_0015"/>
<dbReference type="InterPro" id="IPR004437">
    <property type="entry name" value="ParB/RepB/Spo0J"/>
</dbReference>
<dbReference type="SUPFAM" id="SSF109709">
    <property type="entry name" value="KorB DNA-binding domain-like"/>
    <property type="match status" value="1"/>
</dbReference>
<reference evidence="6 7" key="1">
    <citation type="journal article" date="2009" name="Appl. Environ. Microbiol.">
        <title>Genome analysis of the meat starter culture bacterium Staphylococcus carnosus TM300.</title>
        <authorList>
            <person name="Rosenstein R."/>
            <person name="Nerz C."/>
            <person name="Biswas L."/>
            <person name="Resch A."/>
            <person name="Raddatz G."/>
            <person name="Schuster S.C."/>
            <person name="Goetz F."/>
        </authorList>
    </citation>
    <scope>NUCLEOTIDE SEQUENCE [LARGE SCALE GENOMIC DNA]</scope>
    <source>
        <strain evidence="6 7">TM300</strain>
    </source>
</reference>
<feature type="domain" description="HTH cro/C1-type" evidence="5">
    <location>
        <begin position="124"/>
        <end position="153"/>
    </location>
</feature>
<dbReference type="Proteomes" id="UP000000444">
    <property type="component" value="Chromosome"/>
</dbReference>
<dbReference type="SUPFAM" id="SSF110849">
    <property type="entry name" value="ParB/Sulfiredoxin"/>
    <property type="match status" value="1"/>
</dbReference>
<dbReference type="Gene3D" id="3.90.1530.30">
    <property type="match status" value="1"/>
</dbReference>